<dbReference type="AlphaFoldDB" id="A0A9P8PRF0"/>
<keyword evidence="7 8" id="KW-0472">Membrane</keyword>
<evidence type="ECO:0000313" key="10">
    <source>
        <dbReference type="EMBL" id="KAH3676119.1"/>
    </source>
</evidence>
<reference evidence="10" key="2">
    <citation type="submission" date="2021-01" db="EMBL/GenBank/DDBJ databases">
        <authorList>
            <person name="Schikora-Tamarit M.A."/>
        </authorList>
    </citation>
    <scope>NUCLEOTIDE SEQUENCE</scope>
    <source>
        <strain evidence="10">CBS6341</strain>
    </source>
</reference>
<evidence type="ECO:0000256" key="9">
    <source>
        <dbReference type="SAM" id="Phobius"/>
    </source>
</evidence>
<evidence type="ECO:0000256" key="2">
    <source>
        <dbReference type="ARBA" id="ARBA00007715"/>
    </source>
</evidence>
<accession>A0A9P8PRF0</accession>
<dbReference type="InterPro" id="IPR009445">
    <property type="entry name" value="TMEM85/Emc4"/>
</dbReference>
<name>A0A9P8PRF0_9ASCO</name>
<protein>
    <recommendedName>
        <fullName evidence="3 8">ER membrane protein complex subunit 4</fullName>
    </recommendedName>
</protein>
<comment type="caution">
    <text evidence="10">The sequence shown here is derived from an EMBL/GenBank/DDBJ whole genome shotgun (WGS) entry which is preliminary data.</text>
</comment>
<dbReference type="EMBL" id="JAEUBF010000681">
    <property type="protein sequence ID" value="KAH3676119.1"/>
    <property type="molecule type" value="Genomic_DNA"/>
</dbReference>
<keyword evidence="5" id="KW-0256">Endoplasmic reticulum</keyword>
<dbReference type="GO" id="GO:0005789">
    <property type="term" value="C:endoplasmic reticulum membrane"/>
    <property type="evidence" value="ECO:0007669"/>
    <property type="project" value="UniProtKB-SubCell"/>
</dbReference>
<evidence type="ECO:0000256" key="7">
    <source>
        <dbReference type="ARBA" id="ARBA00023136"/>
    </source>
</evidence>
<dbReference type="OrthoDB" id="369569at2759"/>
<evidence type="ECO:0000256" key="4">
    <source>
        <dbReference type="ARBA" id="ARBA00022692"/>
    </source>
</evidence>
<sequence>MSDWFNNLTDPLTIQPVNKIESPNAFPKPLLKSNKQLNSNNIPQQQQPHFQIDQLKLSKAWDIALAPGKQLPMTLFMSYMSGSSLQLIPLSMTFMLFVNSINSIININSQFNGLITDKNKDNIILTKFIYIILQILTLTVGIWKLNTMGLIPNQRGDWLAWESSTKYIEKLIII</sequence>
<keyword evidence="4 9" id="KW-0812">Transmembrane</keyword>
<evidence type="ECO:0000256" key="6">
    <source>
        <dbReference type="ARBA" id="ARBA00022989"/>
    </source>
</evidence>
<proteinExistence type="inferred from homology"/>
<feature type="transmembrane region" description="Helical" evidence="9">
    <location>
        <begin position="128"/>
        <end position="145"/>
    </location>
</feature>
<evidence type="ECO:0000256" key="8">
    <source>
        <dbReference type="PIRNR" id="PIRNR017207"/>
    </source>
</evidence>
<feature type="transmembrane region" description="Helical" evidence="9">
    <location>
        <begin position="87"/>
        <end position="108"/>
    </location>
</feature>
<reference evidence="10" key="1">
    <citation type="journal article" date="2021" name="Open Biol.">
        <title>Shared evolutionary footprints suggest mitochondrial oxidative damage underlies multiple complex I losses in fungi.</title>
        <authorList>
            <person name="Schikora-Tamarit M.A."/>
            <person name="Marcet-Houben M."/>
            <person name="Nosek J."/>
            <person name="Gabaldon T."/>
        </authorList>
    </citation>
    <scope>NUCLEOTIDE SEQUENCE</scope>
    <source>
        <strain evidence="10">CBS6341</strain>
    </source>
</reference>
<evidence type="ECO:0000313" key="11">
    <source>
        <dbReference type="Proteomes" id="UP000769528"/>
    </source>
</evidence>
<evidence type="ECO:0000256" key="1">
    <source>
        <dbReference type="ARBA" id="ARBA00004477"/>
    </source>
</evidence>
<organism evidence="10 11">
    <name type="scientific">Wickerhamomyces mucosus</name>
    <dbReference type="NCBI Taxonomy" id="1378264"/>
    <lineage>
        <taxon>Eukaryota</taxon>
        <taxon>Fungi</taxon>
        <taxon>Dikarya</taxon>
        <taxon>Ascomycota</taxon>
        <taxon>Saccharomycotina</taxon>
        <taxon>Saccharomycetes</taxon>
        <taxon>Phaffomycetales</taxon>
        <taxon>Wickerhamomycetaceae</taxon>
        <taxon>Wickerhamomyces</taxon>
    </lineage>
</organism>
<dbReference type="PIRSF" id="PIRSF017207">
    <property type="entry name" value="UCP017207_TM-p85"/>
    <property type="match status" value="1"/>
</dbReference>
<gene>
    <name evidence="10" type="ORF">WICMUC_002416</name>
</gene>
<comment type="similarity">
    <text evidence="2 8">Belongs to the EMC4 family.</text>
</comment>
<comment type="subcellular location">
    <subcellularLocation>
        <location evidence="1">Endoplasmic reticulum membrane</location>
        <topology evidence="1">Multi-pass membrane protein</topology>
    </subcellularLocation>
</comment>
<dbReference type="Proteomes" id="UP000769528">
    <property type="component" value="Unassembled WGS sequence"/>
</dbReference>
<evidence type="ECO:0000256" key="5">
    <source>
        <dbReference type="ARBA" id="ARBA00022824"/>
    </source>
</evidence>
<keyword evidence="11" id="KW-1185">Reference proteome</keyword>
<dbReference type="PANTHER" id="PTHR19315">
    <property type="entry name" value="ER MEMBRANE PROTEIN COMPLEX SUBUNIT 4"/>
    <property type="match status" value="1"/>
</dbReference>
<evidence type="ECO:0000256" key="3">
    <source>
        <dbReference type="ARBA" id="ARBA00020820"/>
    </source>
</evidence>
<keyword evidence="6 9" id="KW-1133">Transmembrane helix</keyword>
<dbReference type="Pfam" id="PF06417">
    <property type="entry name" value="EMC4"/>
    <property type="match status" value="1"/>
</dbReference>